<organism evidence="12">
    <name type="scientific">marine metagenome</name>
    <dbReference type="NCBI Taxonomy" id="408172"/>
    <lineage>
        <taxon>unclassified sequences</taxon>
        <taxon>metagenomes</taxon>
        <taxon>ecological metagenomes</taxon>
    </lineage>
</organism>
<evidence type="ECO:0000256" key="3">
    <source>
        <dbReference type="ARBA" id="ARBA00022485"/>
    </source>
</evidence>
<evidence type="ECO:0000256" key="2">
    <source>
        <dbReference type="ARBA" id="ARBA00006597"/>
    </source>
</evidence>
<keyword evidence="8" id="KW-0238">DNA-binding</keyword>
<dbReference type="PROSITE" id="PS51674">
    <property type="entry name" value="4FE4S_WBL"/>
    <property type="match status" value="1"/>
</dbReference>
<evidence type="ECO:0000256" key="4">
    <source>
        <dbReference type="ARBA" id="ARBA00022723"/>
    </source>
</evidence>
<protein>
    <recommendedName>
        <fullName evidence="11">4Fe-4S Wbl-type domain-containing protein</fullName>
    </recommendedName>
</protein>
<dbReference type="GO" id="GO:0045892">
    <property type="term" value="P:negative regulation of DNA-templated transcription"/>
    <property type="evidence" value="ECO:0007669"/>
    <property type="project" value="TreeGrafter"/>
</dbReference>
<reference evidence="12" key="1">
    <citation type="submission" date="2018-05" db="EMBL/GenBank/DDBJ databases">
        <authorList>
            <person name="Lanie J.A."/>
            <person name="Ng W.-L."/>
            <person name="Kazmierczak K.M."/>
            <person name="Andrzejewski T.M."/>
            <person name="Davidsen T.M."/>
            <person name="Wayne K.J."/>
            <person name="Tettelin H."/>
            <person name="Glass J.I."/>
            <person name="Rusch D."/>
            <person name="Podicherti R."/>
            <person name="Tsui H.-C.T."/>
            <person name="Winkler M.E."/>
        </authorList>
    </citation>
    <scope>NUCLEOTIDE SEQUENCE</scope>
</reference>
<keyword evidence="4" id="KW-0479">Metal-binding</keyword>
<proteinExistence type="inferred from homology"/>
<comment type="cofactor">
    <cofactor evidence="1">
        <name>[4Fe-4S] cluster</name>
        <dbReference type="ChEBI" id="CHEBI:49883"/>
    </cofactor>
</comment>
<keyword evidence="7" id="KW-0805">Transcription regulation</keyword>
<evidence type="ECO:0000259" key="11">
    <source>
        <dbReference type="PROSITE" id="PS51674"/>
    </source>
</evidence>
<feature type="domain" description="4Fe-4S Wbl-type" evidence="11">
    <location>
        <begin position="17"/>
        <end position="76"/>
    </location>
</feature>
<dbReference type="GO" id="GO:0051539">
    <property type="term" value="F:4 iron, 4 sulfur cluster binding"/>
    <property type="evidence" value="ECO:0007669"/>
    <property type="project" value="UniProtKB-KW"/>
</dbReference>
<dbReference type="GO" id="GO:0047134">
    <property type="term" value="F:protein-disulfide reductase [NAD(P)H] activity"/>
    <property type="evidence" value="ECO:0007669"/>
    <property type="project" value="TreeGrafter"/>
</dbReference>
<dbReference type="GO" id="GO:0046872">
    <property type="term" value="F:metal ion binding"/>
    <property type="evidence" value="ECO:0007669"/>
    <property type="project" value="UniProtKB-KW"/>
</dbReference>
<evidence type="ECO:0000256" key="10">
    <source>
        <dbReference type="ARBA" id="ARBA00023163"/>
    </source>
</evidence>
<evidence type="ECO:0000256" key="7">
    <source>
        <dbReference type="ARBA" id="ARBA00023015"/>
    </source>
</evidence>
<name>A0A382SKX1_9ZZZZ</name>
<dbReference type="PANTHER" id="PTHR38839:SF2">
    <property type="entry name" value="TRANSCRIPTIONAL REGULATOR WHIB7-RELATED"/>
    <property type="match status" value="1"/>
</dbReference>
<dbReference type="EMBL" id="UINC01129456">
    <property type="protein sequence ID" value="SVD09857.1"/>
    <property type="molecule type" value="Genomic_DNA"/>
</dbReference>
<evidence type="ECO:0000256" key="8">
    <source>
        <dbReference type="ARBA" id="ARBA00023125"/>
    </source>
</evidence>
<accession>A0A382SKX1</accession>
<keyword evidence="5" id="KW-0408">Iron</keyword>
<dbReference type="InterPro" id="IPR034768">
    <property type="entry name" value="4FE4S_WBL"/>
</dbReference>
<keyword evidence="10" id="KW-0804">Transcription</keyword>
<evidence type="ECO:0000313" key="12">
    <source>
        <dbReference type="EMBL" id="SVD09857.1"/>
    </source>
</evidence>
<dbReference type="HAMAP" id="MF_01479">
    <property type="entry name" value="WhiB"/>
    <property type="match status" value="1"/>
</dbReference>
<keyword evidence="3" id="KW-0004">4Fe-4S</keyword>
<sequence length="112" mass="12733">MQETLTYEPEIWRREAACERLGVPTGVFFSDDIGDIVQAKNICAECPVLESCLEGAIRRREPWGVWGGQLFRNGHILANKRRRGRPSKVPRPEEQLPVVPIPVRIQQELLSA</sequence>
<evidence type="ECO:0000256" key="6">
    <source>
        <dbReference type="ARBA" id="ARBA00023014"/>
    </source>
</evidence>
<evidence type="ECO:0000256" key="9">
    <source>
        <dbReference type="ARBA" id="ARBA00023157"/>
    </source>
</evidence>
<dbReference type="GO" id="GO:0045454">
    <property type="term" value="P:cell redox homeostasis"/>
    <property type="evidence" value="ECO:0007669"/>
    <property type="project" value="TreeGrafter"/>
</dbReference>
<keyword evidence="6" id="KW-0411">Iron-sulfur</keyword>
<dbReference type="InterPro" id="IPR003482">
    <property type="entry name" value="Whib"/>
</dbReference>
<gene>
    <name evidence="12" type="ORF">METZ01_LOCUS362711</name>
</gene>
<dbReference type="Pfam" id="PF02467">
    <property type="entry name" value="Whib"/>
    <property type="match status" value="1"/>
</dbReference>
<dbReference type="GO" id="GO:0003677">
    <property type="term" value="F:DNA binding"/>
    <property type="evidence" value="ECO:0007669"/>
    <property type="project" value="UniProtKB-KW"/>
</dbReference>
<dbReference type="AlphaFoldDB" id="A0A382SKX1"/>
<evidence type="ECO:0000256" key="1">
    <source>
        <dbReference type="ARBA" id="ARBA00001966"/>
    </source>
</evidence>
<keyword evidence="9" id="KW-1015">Disulfide bond</keyword>
<dbReference type="PANTHER" id="PTHR38839">
    <property type="entry name" value="TRANSCRIPTIONAL REGULATOR WHID-RELATED"/>
    <property type="match status" value="1"/>
</dbReference>
<evidence type="ECO:0000256" key="5">
    <source>
        <dbReference type="ARBA" id="ARBA00023004"/>
    </source>
</evidence>
<comment type="similarity">
    <text evidence="2">Belongs to the WhiB family.</text>
</comment>